<accession>Q1Z5C6</accession>
<reference evidence="3 4" key="1">
    <citation type="submission" date="2006-03" db="EMBL/GenBank/DDBJ databases">
        <authorList>
            <person name="Bartlett D.H."/>
            <person name="Valle G."/>
            <person name="Lauro F.M."/>
            <person name="Vezzi A."/>
            <person name="Simonato F."/>
            <person name="Eloe E."/>
            <person name="Vitulo N."/>
            <person name="Stratton T.K."/>
            <person name="D'angelo M."/>
            <person name="Ferriera S."/>
            <person name="Johnson J."/>
            <person name="Kravitz S."/>
            <person name="Beeson K."/>
            <person name="Sutton G."/>
            <person name="Rogers Y."/>
            <person name="Friedman R."/>
            <person name="Frazier M."/>
            <person name="Venter J.C."/>
        </authorList>
    </citation>
    <scope>NUCLEOTIDE SEQUENCE [LARGE SCALE GENOMIC DNA]</scope>
    <source>
        <strain evidence="3 4">3TCK</strain>
    </source>
</reference>
<comment type="caution">
    <text evidence="3">The sequence shown here is derived from an EMBL/GenBank/DDBJ whole genome shotgun (WGS) entry which is preliminary data.</text>
</comment>
<feature type="chain" id="PRO_5004198650" description="Secreted protein" evidence="2">
    <location>
        <begin position="21"/>
        <end position="124"/>
    </location>
</feature>
<feature type="region of interest" description="Disordered" evidence="1">
    <location>
        <begin position="44"/>
        <end position="80"/>
    </location>
</feature>
<organism evidence="3 4">
    <name type="scientific">Photobacterium profundum 3TCK</name>
    <dbReference type="NCBI Taxonomy" id="314280"/>
    <lineage>
        <taxon>Bacteria</taxon>
        <taxon>Pseudomonadati</taxon>
        <taxon>Pseudomonadota</taxon>
        <taxon>Gammaproteobacteria</taxon>
        <taxon>Vibrionales</taxon>
        <taxon>Vibrionaceae</taxon>
        <taxon>Photobacterium</taxon>
    </lineage>
</organism>
<dbReference type="RefSeq" id="WP_006231452.1">
    <property type="nucleotide sequence ID" value="NZ_CH724135.1"/>
</dbReference>
<evidence type="ECO:0008006" key="5">
    <source>
        <dbReference type="Google" id="ProtNLM"/>
    </source>
</evidence>
<gene>
    <name evidence="3" type="ORF">P3TCK_17712</name>
</gene>
<name>Q1Z5C6_9GAMM</name>
<feature type="compositionally biased region" description="Basic and acidic residues" evidence="1">
    <location>
        <begin position="44"/>
        <end position="64"/>
    </location>
</feature>
<dbReference type="AlphaFoldDB" id="Q1Z5C6"/>
<keyword evidence="2" id="KW-0732">Signal</keyword>
<evidence type="ECO:0000313" key="4">
    <source>
        <dbReference type="Proteomes" id="UP000003789"/>
    </source>
</evidence>
<proteinExistence type="predicted"/>
<evidence type="ECO:0000256" key="1">
    <source>
        <dbReference type="SAM" id="MobiDB-lite"/>
    </source>
</evidence>
<dbReference type="HOGENOM" id="CLU_2001738_0_0_6"/>
<evidence type="ECO:0000313" key="3">
    <source>
        <dbReference type="EMBL" id="EAS43640.1"/>
    </source>
</evidence>
<protein>
    <recommendedName>
        <fullName evidence="5">Secreted protein</fullName>
    </recommendedName>
</protein>
<dbReference type="Proteomes" id="UP000003789">
    <property type="component" value="Unassembled WGS sequence"/>
</dbReference>
<dbReference type="EMBL" id="AAPH01000009">
    <property type="protein sequence ID" value="EAS43640.1"/>
    <property type="molecule type" value="Genomic_DNA"/>
</dbReference>
<feature type="signal peptide" evidence="2">
    <location>
        <begin position="1"/>
        <end position="20"/>
    </location>
</feature>
<evidence type="ECO:0000256" key="2">
    <source>
        <dbReference type="SAM" id="SignalP"/>
    </source>
</evidence>
<sequence length="124" mass="13724">MKKNALIVLLVGLFPMLSMAKCVPSGSMENTVCVDSDGTVRTTYQHDDEFRTRNNLDQPRKNDPRGNPLGQSDDSVGFTIWTDEPDNDVELNLIPEHKKTAAKVNDPTRSVMLPAENCDGYACP</sequence>